<dbReference type="InterPro" id="IPR013424">
    <property type="entry name" value="Ice-binding_C"/>
</dbReference>
<reference evidence="3 4" key="1">
    <citation type="submission" date="2018-05" db="EMBL/GenBank/DDBJ databases">
        <title>Complete genome sequence of Massilia oculi sp. nov. CCUG 43427T (=DSM 26321T), the type strain of M. oculi, and comparison with genome sequences of other Massilia strains.</title>
        <authorList>
            <person name="Zhu B."/>
        </authorList>
    </citation>
    <scope>NUCLEOTIDE SEQUENCE [LARGE SCALE GENOMIC DNA]</scope>
    <source>
        <strain evidence="3 4">CCUG 43427</strain>
    </source>
</reference>
<dbReference type="NCBIfam" id="TIGR02595">
    <property type="entry name" value="PEP_CTERM"/>
    <property type="match status" value="1"/>
</dbReference>
<dbReference type="OrthoDB" id="8708196at2"/>
<protein>
    <recommendedName>
        <fullName evidence="2">Ice-binding protein C-terminal domain-containing protein</fullName>
    </recommendedName>
</protein>
<feature type="signal peptide" evidence="1">
    <location>
        <begin position="1"/>
        <end position="34"/>
    </location>
</feature>
<dbReference type="KEGG" id="mtim:DIR46_06380"/>
<feature type="chain" id="PRO_5015726387" description="Ice-binding protein C-terminal domain-containing protein" evidence="1">
    <location>
        <begin position="35"/>
        <end position="239"/>
    </location>
</feature>
<dbReference type="AlphaFoldDB" id="A0A2S2DQI5"/>
<gene>
    <name evidence="3" type="ORF">DIR46_06380</name>
</gene>
<evidence type="ECO:0000259" key="2">
    <source>
        <dbReference type="Pfam" id="PF07589"/>
    </source>
</evidence>
<evidence type="ECO:0000313" key="4">
    <source>
        <dbReference type="Proteomes" id="UP000245820"/>
    </source>
</evidence>
<dbReference type="Proteomes" id="UP000245820">
    <property type="component" value="Chromosome"/>
</dbReference>
<evidence type="ECO:0000313" key="3">
    <source>
        <dbReference type="EMBL" id="AWL07645.1"/>
    </source>
</evidence>
<dbReference type="EMBL" id="CP029343">
    <property type="protein sequence ID" value="AWL07645.1"/>
    <property type="molecule type" value="Genomic_DNA"/>
</dbReference>
<name>A0A2S2DQI5_9BURK</name>
<evidence type="ECO:0000256" key="1">
    <source>
        <dbReference type="SAM" id="SignalP"/>
    </source>
</evidence>
<dbReference type="NCBIfam" id="NF033208">
    <property type="entry name" value="choice_anch_E"/>
    <property type="match status" value="1"/>
</dbReference>
<dbReference type="Pfam" id="PF07589">
    <property type="entry name" value="PEP-CTERM"/>
    <property type="match status" value="1"/>
</dbReference>
<keyword evidence="1" id="KW-0732">Signal</keyword>
<sequence>MQPMHFYPSEINLKKTFAALALAAALFPIAGAQAAVISFNNSIGATETDWSEALRFNKFDTKLGTLNSIKFDLSGVVSGAGFAENRGSSATKVTLTLGSTIELTRPDGTTLVVANPVFDQIYSLGRYDRVLDFAGTSGIHTGEVQASRAESFLSSSASDFALFSGKGFIELGLSALGTSFAKGPGNVTTGFDTFASGAVQVSYDYTPFAEVPEPATLATLLAGLGLIGAVRRRRSGKQA</sequence>
<accession>A0A2S2DQI5</accession>
<organism evidence="3 4">
    <name type="scientific">Massilia oculi</name>
    <dbReference type="NCBI Taxonomy" id="945844"/>
    <lineage>
        <taxon>Bacteria</taxon>
        <taxon>Pseudomonadati</taxon>
        <taxon>Pseudomonadota</taxon>
        <taxon>Betaproteobacteria</taxon>
        <taxon>Burkholderiales</taxon>
        <taxon>Oxalobacteraceae</taxon>
        <taxon>Telluria group</taxon>
        <taxon>Massilia</taxon>
    </lineage>
</organism>
<feature type="domain" description="Ice-binding protein C-terminal" evidence="2">
    <location>
        <begin position="211"/>
        <end position="234"/>
    </location>
</feature>
<keyword evidence="4" id="KW-1185">Reference proteome</keyword>
<proteinExistence type="predicted"/>